<dbReference type="RefSeq" id="WP_238203621.1">
    <property type="nucleotide sequence ID" value="NZ_BPQE01000015.1"/>
</dbReference>
<evidence type="ECO:0000256" key="1">
    <source>
        <dbReference type="SAM" id="MobiDB-lite"/>
    </source>
</evidence>
<organism evidence="3 4">
    <name type="scientific">Methylobacterium aerolatum</name>
    <dbReference type="NCBI Taxonomy" id="418708"/>
    <lineage>
        <taxon>Bacteria</taxon>
        <taxon>Pseudomonadati</taxon>
        <taxon>Pseudomonadota</taxon>
        <taxon>Alphaproteobacteria</taxon>
        <taxon>Hyphomicrobiales</taxon>
        <taxon>Methylobacteriaceae</taxon>
        <taxon>Methylobacterium</taxon>
    </lineage>
</organism>
<gene>
    <name evidence="3" type="ORF">QO012_003542</name>
</gene>
<feature type="signal peptide" evidence="2">
    <location>
        <begin position="1"/>
        <end position="28"/>
    </location>
</feature>
<evidence type="ECO:0000313" key="4">
    <source>
        <dbReference type="Proteomes" id="UP001231124"/>
    </source>
</evidence>
<feature type="region of interest" description="Disordered" evidence="1">
    <location>
        <begin position="37"/>
        <end position="64"/>
    </location>
</feature>
<evidence type="ECO:0000313" key="3">
    <source>
        <dbReference type="EMBL" id="MDQ0449027.1"/>
    </source>
</evidence>
<name>A0ABU0I350_9HYPH</name>
<keyword evidence="4" id="KW-1185">Reference proteome</keyword>
<sequence length="94" mass="9494">MTPRNTPIRTLAATLMVASLLPPAAAFANSDGLPHVTGTGGGPLTTVTAPHTQGTGVTKPPGAALQGEAGELAAQHRRGQILSDRLQRSICNGC</sequence>
<feature type="chain" id="PRO_5046706484" evidence="2">
    <location>
        <begin position="29"/>
        <end position="94"/>
    </location>
</feature>
<dbReference type="Proteomes" id="UP001231124">
    <property type="component" value="Unassembled WGS sequence"/>
</dbReference>
<protein>
    <submittedName>
        <fullName evidence="3">Uncharacterized protein</fullName>
    </submittedName>
</protein>
<evidence type="ECO:0000256" key="2">
    <source>
        <dbReference type="SAM" id="SignalP"/>
    </source>
</evidence>
<comment type="caution">
    <text evidence="3">The sequence shown here is derived from an EMBL/GenBank/DDBJ whole genome shotgun (WGS) entry which is preliminary data.</text>
</comment>
<reference evidence="3 4" key="1">
    <citation type="submission" date="2023-07" db="EMBL/GenBank/DDBJ databases">
        <title>Genomic Encyclopedia of Type Strains, Phase IV (KMG-IV): sequencing the most valuable type-strain genomes for metagenomic binning, comparative biology and taxonomic classification.</title>
        <authorList>
            <person name="Goeker M."/>
        </authorList>
    </citation>
    <scope>NUCLEOTIDE SEQUENCE [LARGE SCALE GENOMIC DNA]</scope>
    <source>
        <strain evidence="3 4">DSM 19013</strain>
    </source>
</reference>
<keyword evidence="2" id="KW-0732">Signal</keyword>
<dbReference type="EMBL" id="JAUSVP010000012">
    <property type="protein sequence ID" value="MDQ0449027.1"/>
    <property type="molecule type" value="Genomic_DNA"/>
</dbReference>
<accession>A0ABU0I350</accession>
<proteinExistence type="predicted"/>